<gene>
    <name evidence="1" type="ORF">CRENPOLYSF1_1590004</name>
</gene>
<organism evidence="1 2">
    <name type="scientific">Crenothrix polyspora</name>
    <dbReference type="NCBI Taxonomy" id="360316"/>
    <lineage>
        <taxon>Bacteria</taxon>
        <taxon>Pseudomonadati</taxon>
        <taxon>Pseudomonadota</taxon>
        <taxon>Gammaproteobacteria</taxon>
        <taxon>Methylococcales</taxon>
        <taxon>Crenotrichaceae</taxon>
        <taxon>Crenothrix</taxon>
    </lineage>
</organism>
<evidence type="ECO:0000313" key="1">
    <source>
        <dbReference type="EMBL" id="SJM90826.1"/>
    </source>
</evidence>
<name>A0A1R4H3S0_9GAMM</name>
<keyword evidence="2" id="KW-1185">Reference proteome</keyword>
<dbReference type="Proteomes" id="UP000195667">
    <property type="component" value="Unassembled WGS sequence"/>
</dbReference>
<protein>
    <submittedName>
        <fullName evidence="1">Uncharacterized protein</fullName>
    </submittedName>
</protein>
<dbReference type="EMBL" id="FUKI01000067">
    <property type="protein sequence ID" value="SJM90826.1"/>
    <property type="molecule type" value="Genomic_DNA"/>
</dbReference>
<reference evidence="2" key="1">
    <citation type="submission" date="2017-02" db="EMBL/GenBank/DDBJ databases">
        <authorList>
            <person name="Daims H."/>
        </authorList>
    </citation>
    <scope>NUCLEOTIDE SEQUENCE [LARGE SCALE GENOMIC DNA]</scope>
</reference>
<evidence type="ECO:0000313" key="2">
    <source>
        <dbReference type="Proteomes" id="UP000195667"/>
    </source>
</evidence>
<dbReference type="AlphaFoldDB" id="A0A1R4H3S0"/>
<accession>A0A1R4H3S0</accession>
<sequence>MDKIKRCSPNGREYLASTNLLDWVTIRDDGGRSFFLSLAMPKPLENAVNLHKNK</sequence>
<proteinExistence type="predicted"/>